<dbReference type="HOGENOM" id="CLU_3169019_0_0_5"/>
<accession>V5SHS8</accession>
<dbReference type="KEGG" id="hni:W911_07985"/>
<reference evidence="2 3" key="1">
    <citation type="journal article" date="2014" name="Genome Announc.">
        <title>Complete Genome Sequence of Hyphomicrobium nitrativorans Strain NL23, a Denitrifying Bacterium Isolated from Biofilm of a Methanol-Fed Denitrification System Treating Seawater at the Montreal Biodome.</title>
        <authorList>
            <person name="Martineau C."/>
            <person name="Villeneuve C."/>
            <person name="Mauffrey F."/>
            <person name="Villemur R."/>
        </authorList>
    </citation>
    <scope>NUCLEOTIDE SEQUENCE [LARGE SCALE GENOMIC DNA]</scope>
    <source>
        <strain evidence="2">NL23</strain>
    </source>
</reference>
<keyword evidence="1" id="KW-1133">Transmembrane helix</keyword>
<evidence type="ECO:0000313" key="3">
    <source>
        <dbReference type="Proteomes" id="UP000018542"/>
    </source>
</evidence>
<keyword evidence="3" id="KW-1185">Reference proteome</keyword>
<evidence type="ECO:0000313" key="2">
    <source>
        <dbReference type="EMBL" id="AHB50093.1"/>
    </source>
</evidence>
<dbReference type="AlphaFoldDB" id="V5SHS8"/>
<dbReference type="Proteomes" id="UP000018542">
    <property type="component" value="Chromosome"/>
</dbReference>
<proteinExistence type="predicted"/>
<protein>
    <submittedName>
        <fullName evidence="2">Uncharacterized protein</fullName>
    </submittedName>
</protein>
<gene>
    <name evidence="2" type="ORF">W911_07985</name>
</gene>
<organism evidence="2 3">
    <name type="scientific">Hyphomicrobium nitrativorans NL23</name>
    <dbReference type="NCBI Taxonomy" id="1029756"/>
    <lineage>
        <taxon>Bacteria</taxon>
        <taxon>Pseudomonadati</taxon>
        <taxon>Pseudomonadota</taxon>
        <taxon>Alphaproteobacteria</taxon>
        <taxon>Hyphomicrobiales</taxon>
        <taxon>Hyphomicrobiaceae</taxon>
        <taxon>Hyphomicrobium</taxon>
    </lineage>
</organism>
<dbReference type="EMBL" id="CP006912">
    <property type="protein sequence ID" value="AHB50093.1"/>
    <property type="molecule type" value="Genomic_DNA"/>
</dbReference>
<keyword evidence="1" id="KW-0472">Membrane</keyword>
<name>V5SHS8_9HYPH</name>
<feature type="transmembrane region" description="Helical" evidence="1">
    <location>
        <begin position="27"/>
        <end position="44"/>
    </location>
</feature>
<evidence type="ECO:0000256" key="1">
    <source>
        <dbReference type="SAM" id="Phobius"/>
    </source>
</evidence>
<sequence length="47" mass="5227">MKDVVERTIFIAVGTPDRDVTAIVRELLIAANLVGIVICAYVDFRHL</sequence>
<keyword evidence="1" id="KW-0812">Transmembrane</keyword>